<dbReference type="PROSITE" id="PS51421">
    <property type="entry name" value="RAS"/>
    <property type="match status" value="1"/>
</dbReference>
<dbReference type="InterPro" id="IPR027417">
    <property type="entry name" value="P-loop_NTPase"/>
</dbReference>
<dbReference type="PANTHER" id="PTHR47978">
    <property type="match status" value="1"/>
</dbReference>
<dbReference type="OrthoDB" id="10254700at2759"/>
<dbReference type="GO" id="GO:0005525">
    <property type="term" value="F:GTP binding"/>
    <property type="evidence" value="ECO:0007669"/>
    <property type="project" value="InterPro"/>
</dbReference>
<dbReference type="Pfam" id="PF00071">
    <property type="entry name" value="Ras"/>
    <property type="match status" value="2"/>
</dbReference>
<dbReference type="AlphaFoldDB" id="X6MX14"/>
<sequence length="259" mass="29180">MTESSDEETGKVRQYKIILLGDGAVGKTSICEQFVNEHFATSYKQTIGCEFYVKRIQLQSSTNESLPVDAITQFFSFFLKEIKNICNTEPTLFFWAKIALQVWDIGGQSIGSKMLSKYIHGSDGILLIYDVTAFMTFENIQDWLTIVKTTLGNHGKAKIGLVGNKHDMSNDSTVKLSKQEDLCSREKLLSYHVSAKTNDGIDSLFYHFTAQIAGVSISKQEIQKRTKVVKAQVIHHEPTKLLQPKNIKSSEDKKECLIL</sequence>
<accession>X6MX14</accession>
<evidence type="ECO:0000313" key="2">
    <source>
        <dbReference type="EMBL" id="ETO18012.1"/>
    </source>
</evidence>
<dbReference type="SUPFAM" id="SSF52540">
    <property type="entry name" value="P-loop containing nucleoside triphosphate hydrolases"/>
    <property type="match status" value="1"/>
</dbReference>
<organism evidence="2 3">
    <name type="scientific">Reticulomyxa filosa</name>
    <dbReference type="NCBI Taxonomy" id="46433"/>
    <lineage>
        <taxon>Eukaryota</taxon>
        <taxon>Sar</taxon>
        <taxon>Rhizaria</taxon>
        <taxon>Retaria</taxon>
        <taxon>Foraminifera</taxon>
        <taxon>Monothalamids</taxon>
        <taxon>Reticulomyxidae</taxon>
        <taxon>Reticulomyxa</taxon>
    </lineage>
</organism>
<dbReference type="NCBIfam" id="TIGR00231">
    <property type="entry name" value="small_GTP"/>
    <property type="match status" value="1"/>
</dbReference>
<reference evidence="2 3" key="1">
    <citation type="journal article" date="2013" name="Curr. Biol.">
        <title>The Genome of the Foraminiferan Reticulomyxa filosa.</title>
        <authorList>
            <person name="Glockner G."/>
            <person name="Hulsmann N."/>
            <person name="Schleicher M."/>
            <person name="Noegel A.A."/>
            <person name="Eichinger L."/>
            <person name="Gallinger C."/>
            <person name="Pawlowski J."/>
            <person name="Sierra R."/>
            <person name="Euteneuer U."/>
            <person name="Pillet L."/>
            <person name="Moustafa A."/>
            <person name="Platzer M."/>
            <person name="Groth M."/>
            <person name="Szafranski K."/>
            <person name="Schliwa M."/>
        </authorList>
    </citation>
    <scope>NUCLEOTIDE SEQUENCE [LARGE SCALE GENOMIC DNA]</scope>
</reference>
<dbReference type="InterPro" id="IPR001806">
    <property type="entry name" value="Small_GTPase"/>
</dbReference>
<dbReference type="Gene3D" id="3.40.50.300">
    <property type="entry name" value="P-loop containing nucleotide triphosphate hydrolases"/>
    <property type="match status" value="1"/>
</dbReference>
<keyword evidence="1" id="KW-0547">Nucleotide-binding</keyword>
<dbReference type="SMART" id="SM00174">
    <property type="entry name" value="RHO"/>
    <property type="match status" value="1"/>
</dbReference>
<evidence type="ECO:0000313" key="3">
    <source>
        <dbReference type="Proteomes" id="UP000023152"/>
    </source>
</evidence>
<dbReference type="GO" id="GO:0003924">
    <property type="term" value="F:GTPase activity"/>
    <property type="evidence" value="ECO:0007669"/>
    <property type="project" value="InterPro"/>
</dbReference>
<dbReference type="InterPro" id="IPR005225">
    <property type="entry name" value="Small_GTP-bd"/>
</dbReference>
<dbReference type="PRINTS" id="PR00449">
    <property type="entry name" value="RASTRNSFRMNG"/>
</dbReference>
<comment type="caution">
    <text evidence="2">The sequence shown here is derived from an EMBL/GenBank/DDBJ whole genome shotgun (WGS) entry which is preliminary data.</text>
</comment>
<proteinExistence type="predicted"/>
<dbReference type="EMBL" id="ASPP01015642">
    <property type="protein sequence ID" value="ETO18012.1"/>
    <property type="molecule type" value="Genomic_DNA"/>
</dbReference>
<dbReference type="PROSITE" id="PS51419">
    <property type="entry name" value="RAB"/>
    <property type="match status" value="1"/>
</dbReference>
<protein>
    <submittedName>
        <fullName evidence="2">Rab family small GTPase</fullName>
    </submittedName>
</protein>
<dbReference type="Proteomes" id="UP000023152">
    <property type="component" value="Unassembled WGS sequence"/>
</dbReference>
<dbReference type="SMART" id="SM00175">
    <property type="entry name" value="RAB"/>
    <property type="match status" value="1"/>
</dbReference>
<keyword evidence="3" id="KW-1185">Reference proteome</keyword>
<dbReference type="OMA" id="YKNVNLH"/>
<gene>
    <name evidence="2" type="ORF">RFI_19283</name>
</gene>
<name>X6MX14_RETFI</name>
<evidence type="ECO:0000256" key="1">
    <source>
        <dbReference type="ARBA" id="ARBA00022741"/>
    </source>
</evidence>
<dbReference type="SMART" id="SM00173">
    <property type="entry name" value="RAS"/>
    <property type="match status" value="1"/>
</dbReference>